<keyword evidence="1" id="KW-0808">Transferase</keyword>
<proteinExistence type="predicted"/>
<dbReference type="Pfam" id="PF01515">
    <property type="entry name" value="PTA_PTB"/>
    <property type="match status" value="1"/>
</dbReference>
<dbReference type="NCBIfam" id="NF006045">
    <property type="entry name" value="PRK08190.1"/>
    <property type="match status" value="1"/>
</dbReference>
<dbReference type="EMBL" id="CP060122">
    <property type="protein sequence ID" value="QNG43475.1"/>
    <property type="molecule type" value="Genomic_DNA"/>
</dbReference>
<dbReference type="GO" id="GO:0016836">
    <property type="term" value="F:hydro-lyase activity"/>
    <property type="evidence" value="ECO:0007669"/>
    <property type="project" value="UniProtKB-ARBA"/>
</dbReference>
<dbReference type="Pfam" id="PF01575">
    <property type="entry name" value="MaoC_dehydratas"/>
    <property type="match status" value="1"/>
</dbReference>
<evidence type="ECO:0000313" key="7">
    <source>
        <dbReference type="Proteomes" id="UP000515377"/>
    </source>
</evidence>
<evidence type="ECO:0000313" key="6">
    <source>
        <dbReference type="EMBL" id="QNG43475.1"/>
    </source>
</evidence>
<dbReference type="PANTHER" id="PTHR43356">
    <property type="entry name" value="PHOSPHATE ACETYLTRANSFERASE"/>
    <property type="match status" value="1"/>
</dbReference>
<dbReference type="GO" id="GO:0016746">
    <property type="term" value="F:acyltransferase activity"/>
    <property type="evidence" value="ECO:0007669"/>
    <property type="project" value="UniProtKB-KW"/>
</dbReference>
<feature type="domain" description="MaoC-like" evidence="5">
    <location>
        <begin position="23"/>
        <end position="119"/>
    </location>
</feature>
<dbReference type="InterPro" id="IPR002505">
    <property type="entry name" value="PTA_PTB"/>
</dbReference>
<dbReference type="InterPro" id="IPR002539">
    <property type="entry name" value="MaoC-like_dom"/>
</dbReference>
<name>A0A9X7U5P1_SPHYA</name>
<accession>A0A9X7U5P1</accession>
<reference evidence="6 7" key="1">
    <citation type="submission" date="2020-07" db="EMBL/GenBank/DDBJ databases">
        <title>Whole genome sequence of Sphingobium yanoikuyae A3.</title>
        <authorList>
            <person name="Han S.-S."/>
        </authorList>
    </citation>
    <scope>NUCLEOTIDE SEQUENCE [LARGE SCALE GENOMIC DNA]</scope>
    <source>
        <strain evidence="6 7">A3</strain>
    </source>
</reference>
<sequence length="473" mass="49702">MSSAEMIENCTYDEIAVGDSARVTRVLGERDIQLFALVSGDVNPAHLDAEFAAGDLFGRVIAHGLWGGGLISAVLGTELPGPGTIYLSQSLRFRRPVGLGDTITASVTVKEKRAEHQVILFDCRCFNQQGEDVITGEAEVRAPTEKVRRPRIALPDVQISDHDGYRRLIERTGGGEPVPTAIVHPCSVAAILAAFNAAEAGLITPLLIGPEARIRKAAEEAGKDISAFQIIDTPHSHAAAYRAVELVRSGKARLLMKGSLHTDELMGAVVPSATGLRTERRISHAYVMDVPGHPTPLIITDAAINIEPSLEDKADIIRNAIDLAHVIGIKQPKVAILSAVETVNPAIRSTLEAAALCKMADRGQISGGVLDGPLAFDNAISETAAREKGIVSPVAGHAEILVVPNLEAGNMLAKQLTFLGGADAAGVVLGARVPIILTSRADSLRTSLASCAVAVLLARAATKAAPGPMIRPS</sequence>
<organism evidence="6 7">
    <name type="scientific">Sphingobium yanoikuyae</name>
    <name type="common">Sphingomonas yanoikuyae</name>
    <dbReference type="NCBI Taxonomy" id="13690"/>
    <lineage>
        <taxon>Bacteria</taxon>
        <taxon>Pseudomonadati</taxon>
        <taxon>Pseudomonadota</taxon>
        <taxon>Alphaproteobacteria</taxon>
        <taxon>Sphingomonadales</taxon>
        <taxon>Sphingomonadaceae</taxon>
        <taxon>Sphingobium</taxon>
    </lineage>
</organism>
<dbReference type="FunFam" id="3.10.129.10:FF:000042">
    <property type="entry name" value="MaoC domain protein dehydratase"/>
    <property type="match status" value="1"/>
</dbReference>
<dbReference type="SUPFAM" id="SSF53659">
    <property type="entry name" value="Isocitrate/Isopropylmalate dehydrogenase-like"/>
    <property type="match status" value="1"/>
</dbReference>
<dbReference type="Gene3D" id="3.40.718.10">
    <property type="entry name" value="Isopropylmalate Dehydrogenase"/>
    <property type="match status" value="1"/>
</dbReference>
<dbReference type="AlphaFoldDB" id="A0A9X7U5P1"/>
<dbReference type="PANTHER" id="PTHR43356:SF2">
    <property type="entry name" value="PHOSPHATE ACETYLTRANSFERASE"/>
    <property type="match status" value="1"/>
</dbReference>
<protein>
    <submittedName>
        <fullName evidence="6">Bifunctional enoyl-CoA hydratase/phosphate acetyltransferase</fullName>
    </submittedName>
</protein>
<dbReference type="Proteomes" id="UP000515377">
    <property type="component" value="Chromosome"/>
</dbReference>
<gene>
    <name evidence="6" type="ORF">H3V42_15970</name>
</gene>
<dbReference type="Gene3D" id="3.10.129.10">
    <property type="entry name" value="Hotdog Thioesterase"/>
    <property type="match status" value="1"/>
</dbReference>
<feature type="domain" description="Phosphate acetyl/butaryl transferase" evidence="4">
    <location>
        <begin position="239"/>
        <end position="454"/>
    </location>
</feature>
<evidence type="ECO:0000256" key="1">
    <source>
        <dbReference type="ARBA" id="ARBA00022679"/>
    </source>
</evidence>
<dbReference type="SUPFAM" id="SSF54637">
    <property type="entry name" value="Thioesterase/thiol ester dehydrase-isomerase"/>
    <property type="match status" value="1"/>
</dbReference>
<evidence type="ECO:0000256" key="3">
    <source>
        <dbReference type="ARBA" id="ARBA00023315"/>
    </source>
</evidence>
<evidence type="ECO:0000256" key="2">
    <source>
        <dbReference type="ARBA" id="ARBA00023239"/>
    </source>
</evidence>
<dbReference type="NCBIfam" id="NF008852">
    <property type="entry name" value="PRK11890.1"/>
    <property type="match status" value="1"/>
</dbReference>
<keyword evidence="3" id="KW-0012">Acyltransferase</keyword>
<dbReference type="InterPro" id="IPR029069">
    <property type="entry name" value="HotDog_dom_sf"/>
</dbReference>
<evidence type="ECO:0000259" key="4">
    <source>
        <dbReference type="Pfam" id="PF01515"/>
    </source>
</evidence>
<evidence type="ECO:0000259" key="5">
    <source>
        <dbReference type="Pfam" id="PF01575"/>
    </source>
</evidence>
<dbReference type="CDD" id="cd03449">
    <property type="entry name" value="R_hydratase"/>
    <property type="match status" value="1"/>
</dbReference>
<dbReference type="InterPro" id="IPR050500">
    <property type="entry name" value="Phos_Acetyltrans/Butyryltrans"/>
</dbReference>
<keyword evidence="2" id="KW-0456">Lyase</keyword>